<accession>A0A9N9NTM7</accession>
<evidence type="ECO:0000313" key="2">
    <source>
        <dbReference type="Proteomes" id="UP000789570"/>
    </source>
</evidence>
<sequence>DSDCEKQKKLAKDLLAFSKEIQEILPILNEKDDDIFANM</sequence>
<dbReference type="Proteomes" id="UP000789570">
    <property type="component" value="Unassembled WGS sequence"/>
</dbReference>
<dbReference type="EMBL" id="CAJVPQ010021780">
    <property type="protein sequence ID" value="CAG8759220.1"/>
    <property type="molecule type" value="Genomic_DNA"/>
</dbReference>
<protein>
    <submittedName>
        <fullName evidence="1">2477_t:CDS:1</fullName>
    </submittedName>
</protein>
<proteinExistence type="predicted"/>
<dbReference type="AlphaFoldDB" id="A0A9N9NTM7"/>
<comment type="caution">
    <text evidence="1">The sequence shown here is derived from an EMBL/GenBank/DDBJ whole genome shotgun (WGS) entry which is preliminary data.</text>
</comment>
<keyword evidence="2" id="KW-1185">Reference proteome</keyword>
<evidence type="ECO:0000313" key="1">
    <source>
        <dbReference type="EMBL" id="CAG8759220.1"/>
    </source>
</evidence>
<gene>
    <name evidence="1" type="ORF">FCALED_LOCUS16818</name>
</gene>
<reference evidence="1" key="1">
    <citation type="submission" date="2021-06" db="EMBL/GenBank/DDBJ databases">
        <authorList>
            <person name="Kallberg Y."/>
            <person name="Tangrot J."/>
            <person name="Rosling A."/>
        </authorList>
    </citation>
    <scope>NUCLEOTIDE SEQUENCE</scope>
    <source>
        <strain evidence="1">UK204</strain>
    </source>
</reference>
<feature type="non-terminal residue" evidence="1">
    <location>
        <position position="1"/>
    </location>
</feature>
<organism evidence="1 2">
    <name type="scientific">Funneliformis caledonium</name>
    <dbReference type="NCBI Taxonomy" id="1117310"/>
    <lineage>
        <taxon>Eukaryota</taxon>
        <taxon>Fungi</taxon>
        <taxon>Fungi incertae sedis</taxon>
        <taxon>Mucoromycota</taxon>
        <taxon>Glomeromycotina</taxon>
        <taxon>Glomeromycetes</taxon>
        <taxon>Glomerales</taxon>
        <taxon>Glomeraceae</taxon>
        <taxon>Funneliformis</taxon>
    </lineage>
</organism>
<name>A0A9N9NTM7_9GLOM</name>